<dbReference type="Proteomes" id="UP000268014">
    <property type="component" value="Unassembled WGS sequence"/>
</dbReference>
<dbReference type="EMBL" id="UZAF01018143">
    <property type="protein sequence ID" value="VDO48412.1"/>
    <property type="molecule type" value="Genomic_DNA"/>
</dbReference>
<protein>
    <submittedName>
        <fullName evidence="3">DUF433 domain-containing protein</fullName>
    </submittedName>
</protein>
<reference evidence="1 2" key="2">
    <citation type="submission" date="2018-11" db="EMBL/GenBank/DDBJ databases">
        <authorList>
            <consortium name="Pathogen Informatics"/>
        </authorList>
    </citation>
    <scope>NUCLEOTIDE SEQUENCE [LARGE SCALE GENOMIC DNA]</scope>
    <source>
        <strain evidence="1 2">MHpl1</strain>
    </source>
</reference>
<name>A0A0N4WPH5_HAEPC</name>
<evidence type="ECO:0000313" key="2">
    <source>
        <dbReference type="Proteomes" id="UP000268014"/>
    </source>
</evidence>
<accession>A0A0N4WPH5</accession>
<organism evidence="3">
    <name type="scientific">Haemonchus placei</name>
    <name type="common">Barber's pole worm</name>
    <dbReference type="NCBI Taxonomy" id="6290"/>
    <lineage>
        <taxon>Eukaryota</taxon>
        <taxon>Metazoa</taxon>
        <taxon>Ecdysozoa</taxon>
        <taxon>Nematoda</taxon>
        <taxon>Chromadorea</taxon>
        <taxon>Rhabditida</taxon>
        <taxon>Rhabditina</taxon>
        <taxon>Rhabditomorpha</taxon>
        <taxon>Strongyloidea</taxon>
        <taxon>Trichostrongylidae</taxon>
        <taxon>Haemonchus</taxon>
    </lineage>
</organism>
<dbReference type="WBParaSite" id="HPLM_0001327501-mRNA-1">
    <property type="protein sequence ID" value="HPLM_0001327501-mRNA-1"/>
    <property type="gene ID" value="HPLM_0001327501"/>
</dbReference>
<proteinExistence type="predicted"/>
<dbReference type="AlphaFoldDB" id="A0A0N4WPH5"/>
<evidence type="ECO:0000313" key="1">
    <source>
        <dbReference type="EMBL" id="VDO48412.1"/>
    </source>
</evidence>
<reference evidence="3" key="1">
    <citation type="submission" date="2017-02" db="UniProtKB">
        <authorList>
            <consortium name="WormBaseParasite"/>
        </authorList>
    </citation>
    <scope>IDENTIFICATION</scope>
</reference>
<gene>
    <name evidence="1" type="ORF">HPLM_LOCUS13271</name>
</gene>
<evidence type="ECO:0000313" key="3">
    <source>
        <dbReference type="WBParaSite" id="HPLM_0001327501-mRNA-1"/>
    </source>
</evidence>
<sequence>MLELLYLGRDEGSQIGMPCEIKPCTGHRLVVNVSDDVPDRLPWMGGA</sequence>
<keyword evidence="2" id="KW-1185">Reference proteome</keyword>